<dbReference type="Proteomes" id="UP000182945">
    <property type="component" value="Chromosome"/>
</dbReference>
<feature type="transmembrane region" description="Helical" evidence="1">
    <location>
        <begin position="58"/>
        <end position="80"/>
    </location>
</feature>
<protein>
    <recommendedName>
        <fullName evidence="2">DUF418 domain-containing protein</fullName>
    </recommendedName>
</protein>
<feature type="transmembrane region" description="Helical" evidence="1">
    <location>
        <begin position="319"/>
        <end position="338"/>
    </location>
</feature>
<dbReference type="KEGG" id="vhl:BME96_04525"/>
<gene>
    <name evidence="3" type="ORF">BME96_04525</name>
</gene>
<sequence length="395" mass="45087">MGNIPSPIKGSNRLIWIDAARGFAIFGIFIVNIGAFGAPYFLYGGEGGVWSSNVNQTIMTIIDIFFQASFYTLFSMLFGFGFQLMKDRLTMKQVEIRPFLFRRMAILFLFGCIHAFLIWHGDILLSYSLTGFILLLFLRVKRRTLLVWGLSLLFLGTIFITLSLFNMKDYLGWINTAAIDQAIINYQSNDYGIILGQNYQDWMYSNGGIGIIFSLLFVFLPLFLIGMYGARTVVFHQPEKYRSILLRVWWISLFLFAGLKLGPYLFGNPLWFSYAQDNIGGAASAVFYATSITLLAGFSMGSRVIQPFVYVGRMALTNYILQSIVSFILFYGIGFGLYSKTGPVLHIGIVLCLFTLQILGSKWWLNKYNFGPLEWVWRSLTYKKVQPLRRSQQQS</sequence>
<feature type="transmembrane region" description="Helical" evidence="1">
    <location>
        <begin position="208"/>
        <end position="228"/>
    </location>
</feature>
<feature type="transmembrane region" description="Helical" evidence="1">
    <location>
        <begin position="100"/>
        <end position="117"/>
    </location>
</feature>
<dbReference type="Pfam" id="PF04235">
    <property type="entry name" value="DUF418"/>
    <property type="match status" value="1"/>
</dbReference>
<accession>A0AAC9IYG4</accession>
<evidence type="ECO:0000313" key="3">
    <source>
        <dbReference type="EMBL" id="APC47479.1"/>
    </source>
</evidence>
<dbReference type="GeneID" id="71513650"/>
<feature type="transmembrane region" description="Helical" evidence="1">
    <location>
        <begin position="248"/>
        <end position="267"/>
    </location>
</feature>
<dbReference type="PANTHER" id="PTHR30590:SF2">
    <property type="entry name" value="INNER MEMBRANE PROTEIN"/>
    <property type="match status" value="1"/>
</dbReference>
<feature type="transmembrane region" description="Helical" evidence="1">
    <location>
        <begin position="123"/>
        <end position="138"/>
    </location>
</feature>
<keyword evidence="1" id="KW-0472">Membrane</keyword>
<dbReference type="EMBL" id="CP017962">
    <property type="protein sequence ID" value="APC47479.1"/>
    <property type="molecule type" value="Genomic_DNA"/>
</dbReference>
<organism evidence="3 4">
    <name type="scientific">Virgibacillus halodenitrificans</name>
    <name type="common">Bacillus halodenitrificans</name>
    <dbReference type="NCBI Taxonomy" id="1482"/>
    <lineage>
        <taxon>Bacteria</taxon>
        <taxon>Bacillati</taxon>
        <taxon>Bacillota</taxon>
        <taxon>Bacilli</taxon>
        <taxon>Bacillales</taxon>
        <taxon>Bacillaceae</taxon>
        <taxon>Virgibacillus</taxon>
    </lineage>
</organism>
<feature type="transmembrane region" description="Helical" evidence="1">
    <location>
        <begin position="279"/>
        <end position="298"/>
    </location>
</feature>
<keyword evidence="1" id="KW-1133">Transmembrane helix</keyword>
<evidence type="ECO:0000313" key="4">
    <source>
        <dbReference type="Proteomes" id="UP000182945"/>
    </source>
</evidence>
<dbReference type="InterPro" id="IPR052529">
    <property type="entry name" value="Bact_Transport_Assoc"/>
</dbReference>
<dbReference type="RefSeq" id="WP_071648432.1">
    <property type="nucleotide sequence ID" value="NZ_CP017962.1"/>
</dbReference>
<dbReference type="AlphaFoldDB" id="A0AAC9IYG4"/>
<proteinExistence type="predicted"/>
<reference evidence="3 4" key="1">
    <citation type="submission" date="2016-11" db="EMBL/GenBank/DDBJ databases">
        <title>Complete genome sequencing of Virgibacillus halodenitrificans PDB-F2.</title>
        <authorList>
            <person name="Sun Z."/>
            <person name="Zhou Y."/>
            <person name="Li H."/>
        </authorList>
    </citation>
    <scope>NUCLEOTIDE SEQUENCE [LARGE SCALE GENOMIC DNA]</scope>
    <source>
        <strain evidence="3 4">PDB-F2</strain>
    </source>
</reference>
<feature type="transmembrane region" description="Helical" evidence="1">
    <location>
        <begin position="344"/>
        <end position="365"/>
    </location>
</feature>
<dbReference type="InterPro" id="IPR007349">
    <property type="entry name" value="DUF418"/>
</dbReference>
<dbReference type="PANTHER" id="PTHR30590">
    <property type="entry name" value="INNER MEMBRANE PROTEIN"/>
    <property type="match status" value="1"/>
</dbReference>
<name>A0AAC9IYG4_VIRHA</name>
<evidence type="ECO:0000259" key="2">
    <source>
        <dbReference type="Pfam" id="PF04235"/>
    </source>
</evidence>
<evidence type="ECO:0000256" key="1">
    <source>
        <dbReference type="SAM" id="Phobius"/>
    </source>
</evidence>
<feature type="transmembrane region" description="Helical" evidence="1">
    <location>
        <begin position="145"/>
        <end position="165"/>
    </location>
</feature>
<feature type="transmembrane region" description="Helical" evidence="1">
    <location>
        <begin position="21"/>
        <end position="43"/>
    </location>
</feature>
<keyword evidence="1" id="KW-0812">Transmembrane</keyword>
<feature type="domain" description="DUF418" evidence="2">
    <location>
        <begin position="230"/>
        <end position="384"/>
    </location>
</feature>